<gene>
    <name evidence="1" type="ORF">JI741_27410</name>
</gene>
<evidence type="ECO:0000313" key="2">
    <source>
        <dbReference type="Proteomes" id="UP000613030"/>
    </source>
</evidence>
<organism evidence="1 2">
    <name type="scientific">Chryseolinea lacunae</name>
    <dbReference type="NCBI Taxonomy" id="2801331"/>
    <lineage>
        <taxon>Bacteria</taxon>
        <taxon>Pseudomonadati</taxon>
        <taxon>Bacteroidota</taxon>
        <taxon>Cytophagia</taxon>
        <taxon>Cytophagales</taxon>
        <taxon>Fulvivirgaceae</taxon>
        <taxon>Chryseolinea</taxon>
    </lineage>
</organism>
<dbReference type="EMBL" id="JAERRB010000013">
    <property type="protein sequence ID" value="MBL0744989.1"/>
    <property type="molecule type" value="Genomic_DNA"/>
</dbReference>
<keyword evidence="2" id="KW-1185">Reference proteome</keyword>
<dbReference type="Proteomes" id="UP000613030">
    <property type="component" value="Unassembled WGS sequence"/>
</dbReference>
<name>A0ABS1KZV4_9BACT</name>
<reference evidence="1 2" key="1">
    <citation type="submission" date="2021-01" db="EMBL/GenBank/DDBJ databases">
        <title>Chryseolinea sp. Jin1 Genome sequencing and assembly.</title>
        <authorList>
            <person name="Kim I."/>
        </authorList>
    </citation>
    <scope>NUCLEOTIDE SEQUENCE [LARGE SCALE GENOMIC DNA]</scope>
    <source>
        <strain evidence="1 2">Jin1</strain>
    </source>
</reference>
<comment type="caution">
    <text evidence="1">The sequence shown here is derived from an EMBL/GenBank/DDBJ whole genome shotgun (WGS) entry which is preliminary data.</text>
</comment>
<proteinExistence type="predicted"/>
<protein>
    <submittedName>
        <fullName evidence="1">Uncharacterized protein</fullName>
    </submittedName>
</protein>
<evidence type="ECO:0000313" key="1">
    <source>
        <dbReference type="EMBL" id="MBL0744989.1"/>
    </source>
</evidence>
<accession>A0ABS1KZV4</accession>
<sequence length="70" mass="8278">MLYADAEQKHLRCTLSKTISVPEIQPEKRDGMLFYPSFHEEKHARLCKKSTPRRARFCVSFEPMGKHKKQ</sequence>
<dbReference type="RefSeq" id="WP_202015093.1">
    <property type="nucleotide sequence ID" value="NZ_JAERRB010000013.1"/>
</dbReference>